<dbReference type="EMBL" id="CAMXCT030004151">
    <property type="protein sequence ID" value="CAL4795224.1"/>
    <property type="molecule type" value="Genomic_DNA"/>
</dbReference>
<evidence type="ECO:0000313" key="2">
    <source>
        <dbReference type="EMBL" id="CAL1161287.1"/>
    </source>
</evidence>
<comment type="caution">
    <text evidence="1">The sequence shown here is derived from an EMBL/GenBank/DDBJ whole genome shotgun (WGS) entry which is preliminary data.</text>
</comment>
<dbReference type="InterPro" id="IPR046341">
    <property type="entry name" value="SET_dom_sf"/>
</dbReference>
<name>A0A9P1DDT6_9DINO</name>
<dbReference type="Proteomes" id="UP001152797">
    <property type="component" value="Unassembled WGS sequence"/>
</dbReference>
<dbReference type="SUPFAM" id="SSF82199">
    <property type="entry name" value="SET domain"/>
    <property type="match status" value="1"/>
</dbReference>
<dbReference type="AlphaFoldDB" id="A0A9P1DDT6"/>
<dbReference type="OrthoDB" id="412036at2759"/>
<dbReference type="Gene3D" id="3.90.1410.10">
    <property type="entry name" value="set domain protein methyltransferase, domain 1"/>
    <property type="match status" value="1"/>
</dbReference>
<protein>
    <submittedName>
        <fullName evidence="1">Uncharacterized protein</fullName>
    </submittedName>
</protein>
<accession>A0A9P1DDT6</accession>
<evidence type="ECO:0000313" key="1">
    <source>
        <dbReference type="EMBL" id="CAI4007912.1"/>
    </source>
</evidence>
<sequence length="373" mass="40567">MGAAPEGENPLQLPKKLQVVVEVPKNVRPGVTKLAVDVDEESELHILVPVEAAVGDRLRISKEEGGPWTCVILKNQPLYDMTNRQLSSPGGDTGKLQLLVPATIKPGETKLQVSISDSEQVQLSVPENASPGDLVELVRSAETWTAKFTRDRYSVASDPKNNLAVMADLAKTSSQAGLDAEAAAENLIAVAKEAGCFVSPKIKRGCVPPLNIPGLVAVEAIEEGEELIRVPSKFHITPPAVERAAPVLAEAAKASSLPEQRRLEALHAFFVARLLADSQERAVSSEKASNSNAFNRWTATEDQKKVWEAYADTLLTEDFSYHPFRLAACSPEEMRGHLSPSQEAEYYIDMASDLMSLHDTMLRIAWLVLEDIG</sequence>
<gene>
    <name evidence="1" type="ORF">C1SCF055_LOCUS33409</name>
</gene>
<organism evidence="1">
    <name type="scientific">Cladocopium goreaui</name>
    <dbReference type="NCBI Taxonomy" id="2562237"/>
    <lineage>
        <taxon>Eukaryota</taxon>
        <taxon>Sar</taxon>
        <taxon>Alveolata</taxon>
        <taxon>Dinophyceae</taxon>
        <taxon>Suessiales</taxon>
        <taxon>Symbiodiniaceae</taxon>
        <taxon>Cladocopium</taxon>
    </lineage>
</organism>
<dbReference type="EMBL" id="CAMXCT010004151">
    <property type="protein sequence ID" value="CAI4007912.1"/>
    <property type="molecule type" value="Genomic_DNA"/>
</dbReference>
<keyword evidence="3" id="KW-1185">Reference proteome</keyword>
<dbReference type="EMBL" id="CAMXCT020004151">
    <property type="protein sequence ID" value="CAL1161287.1"/>
    <property type="molecule type" value="Genomic_DNA"/>
</dbReference>
<proteinExistence type="predicted"/>
<reference evidence="1" key="1">
    <citation type="submission" date="2022-10" db="EMBL/GenBank/DDBJ databases">
        <authorList>
            <person name="Chen Y."/>
            <person name="Dougan E. K."/>
            <person name="Chan C."/>
            <person name="Rhodes N."/>
            <person name="Thang M."/>
        </authorList>
    </citation>
    <scope>NUCLEOTIDE SEQUENCE</scope>
</reference>
<reference evidence="2" key="2">
    <citation type="submission" date="2024-04" db="EMBL/GenBank/DDBJ databases">
        <authorList>
            <person name="Chen Y."/>
            <person name="Shah S."/>
            <person name="Dougan E. K."/>
            <person name="Thang M."/>
            <person name="Chan C."/>
        </authorList>
    </citation>
    <scope>NUCLEOTIDE SEQUENCE [LARGE SCALE GENOMIC DNA]</scope>
</reference>
<evidence type="ECO:0000313" key="3">
    <source>
        <dbReference type="Proteomes" id="UP001152797"/>
    </source>
</evidence>